<dbReference type="RefSeq" id="WP_069095390.1">
    <property type="nucleotide sequence ID" value="NZ_MASI01000005.1"/>
</dbReference>
<dbReference type="OrthoDB" id="8460090at2"/>
<sequence>MANEKPKFTLVDDPSLRETYADTMISTGFFNGVCVLTMGATRFIPKRTNEAPKDGTAPTVYTTARLAMTPNAAVEVVNVLTNMLNTLSQAERAAQAAQEQPKH</sequence>
<dbReference type="EMBL" id="MASI01000005">
    <property type="protein sequence ID" value="ODA66849.1"/>
    <property type="molecule type" value="Genomic_DNA"/>
</dbReference>
<protein>
    <submittedName>
        <fullName evidence="1">Uncharacterized protein</fullName>
    </submittedName>
</protein>
<dbReference type="Proteomes" id="UP000095087">
    <property type="component" value="Unassembled WGS sequence"/>
</dbReference>
<gene>
    <name evidence="1" type="ORF">A7A08_02146</name>
</gene>
<proteinExistence type="predicted"/>
<keyword evidence="2" id="KW-1185">Reference proteome</keyword>
<accession>A0A1E2RXR9</accession>
<comment type="caution">
    <text evidence="1">The sequence shown here is derived from an EMBL/GenBank/DDBJ whole genome shotgun (WGS) entry which is preliminary data.</text>
</comment>
<organism evidence="1 2">
    <name type="scientific">Methyloligella halotolerans</name>
    <dbReference type="NCBI Taxonomy" id="1177755"/>
    <lineage>
        <taxon>Bacteria</taxon>
        <taxon>Pseudomonadati</taxon>
        <taxon>Pseudomonadota</taxon>
        <taxon>Alphaproteobacteria</taxon>
        <taxon>Hyphomicrobiales</taxon>
        <taxon>Hyphomicrobiaceae</taxon>
        <taxon>Methyloligella</taxon>
    </lineage>
</organism>
<name>A0A1E2RXR9_9HYPH</name>
<evidence type="ECO:0000313" key="1">
    <source>
        <dbReference type="EMBL" id="ODA66849.1"/>
    </source>
</evidence>
<evidence type="ECO:0000313" key="2">
    <source>
        <dbReference type="Proteomes" id="UP000095087"/>
    </source>
</evidence>
<dbReference type="AlphaFoldDB" id="A0A1E2RXR9"/>
<reference evidence="1 2" key="1">
    <citation type="submission" date="2016-07" db="EMBL/GenBank/DDBJ databases">
        <title>Draft genome sequence of Methyloligella halotolerans C2T (VKM B-2706T=CCUG 61687T=DSM 25045T), a halotolerant polyhydroxybutyrate accumulating methylotroph.</title>
        <authorList>
            <person name="Vasilenko O.V."/>
            <person name="Doronina N.V."/>
            <person name="Poroshina M.N."/>
            <person name="Tarlachkov S.V."/>
            <person name="Trotsenko Y.A."/>
        </authorList>
    </citation>
    <scope>NUCLEOTIDE SEQUENCE [LARGE SCALE GENOMIC DNA]</scope>
    <source>
        <strain evidence="1 2">VKM B-2706</strain>
    </source>
</reference>